<dbReference type="GO" id="GO:0006351">
    <property type="term" value="P:DNA-templated transcription"/>
    <property type="evidence" value="ECO:0007669"/>
    <property type="project" value="InterPro"/>
</dbReference>
<dbReference type="GO" id="GO:0005634">
    <property type="term" value="C:nucleus"/>
    <property type="evidence" value="ECO:0007669"/>
    <property type="project" value="UniProtKB-SubCell"/>
</dbReference>
<evidence type="ECO:0000256" key="3">
    <source>
        <dbReference type="ARBA" id="ARBA00023125"/>
    </source>
</evidence>
<feature type="domain" description="Zn(2)-C6 fungal-type" evidence="6">
    <location>
        <begin position="22"/>
        <end position="56"/>
    </location>
</feature>
<dbReference type="InterPro" id="IPR001138">
    <property type="entry name" value="Zn2Cys6_DnaBD"/>
</dbReference>
<dbReference type="GO" id="GO:0003677">
    <property type="term" value="F:DNA binding"/>
    <property type="evidence" value="ECO:0007669"/>
    <property type="project" value="UniProtKB-KW"/>
</dbReference>
<dbReference type="GO" id="GO:0008270">
    <property type="term" value="F:zinc ion binding"/>
    <property type="evidence" value="ECO:0007669"/>
    <property type="project" value="InterPro"/>
</dbReference>
<dbReference type="AlphaFoldDB" id="A0A1X2GQT6"/>
<evidence type="ECO:0000313" key="8">
    <source>
        <dbReference type="Proteomes" id="UP000242146"/>
    </source>
</evidence>
<feature type="compositionally biased region" description="Acidic residues" evidence="5">
    <location>
        <begin position="107"/>
        <end position="124"/>
    </location>
</feature>
<dbReference type="PANTHER" id="PTHR46910:SF3">
    <property type="entry name" value="HALOTOLERANCE PROTEIN 9-RELATED"/>
    <property type="match status" value="1"/>
</dbReference>
<dbReference type="Proteomes" id="UP000242146">
    <property type="component" value="Unassembled WGS sequence"/>
</dbReference>
<evidence type="ECO:0000256" key="5">
    <source>
        <dbReference type="SAM" id="MobiDB-lite"/>
    </source>
</evidence>
<accession>A0A1X2GQT6</accession>
<dbReference type="STRING" id="101127.A0A1X2GQT6"/>
<dbReference type="Gene3D" id="4.10.240.10">
    <property type="entry name" value="Zn(2)-C6 fungal-type DNA-binding domain"/>
    <property type="match status" value="1"/>
</dbReference>
<dbReference type="OrthoDB" id="39175at2759"/>
<keyword evidence="2" id="KW-0479">Metal-binding</keyword>
<dbReference type="PROSITE" id="PS50048">
    <property type="entry name" value="ZN2_CY6_FUNGAL_2"/>
    <property type="match status" value="1"/>
</dbReference>
<dbReference type="SMART" id="SM00066">
    <property type="entry name" value="GAL4"/>
    <property type="match status" value="1"/>
</dbReference>
<dbReference type="CDD" id="cd00067">
    <property type="entry name" value="GAL4"/>
    <property type="match status" value="1"/>
</dbReference>
<organism evidence="7 8">
    <name type="scientific">Hesseltinella vesiculosa</name>
    <dbReference type="NCBI Taxonomy" id="101127"/>
    <lineage>
        <taxon>Eukaryota</taxon>
        <taxon>Fungi</taxon>
        <taxon>Fungi incertae sedis</taxon>
        <taxon>Mucoromycota</taxon>
        <taxon>Mucoromycotina</taxon>
        <taxon>Mucoromycetes</taxon>
        <taxon>Mucorales</taxon>
        <taxon>Cunninghamellaceae</taxon>
        <taxon>Hesseltinella</taxon>
    </lineage>
</organism>
<dbReference type="SUPFAM" id="SSF57701">
    <property type="entry name" value="Zn2/Cys6 DNA-binding domain"/>
    <property type="match status" value="1"/>
</dbReference>
<dbReference type="CDD" id="cd12148">
    <property type="entry name" value="fungal_TF_MHR"/>
    <property type="match status" value="1"/>
</dbReference>
<evidence type="ECO:0000256" key="2">
    <source>
        <dbReference type="ARBA" id="ARBA00022723"/>
    </source>
</evidence>
<evidence type="ECO:0000256" key="4">
    <source>
        <dbReference type="ARBA" id="ARBA00023242"/>
    </source>
</evidence>
<keyword evidence="4" id="KW-0539">Nucleus</keyword>
<comment type="caution">
    <text evidence="7">The sequence shown here is derived from an EMBL/GenBank/DDBJ whole genome shotgun (WGS) entry which is preliminary data.</text>
</comment>
<dbReference type="EMBL" id="MCGT01000005">
    <property type="protein sequence ID" value="ORX59479.1"/>
    <property type="molecule type" value="Genomic_DNA"/>
</dbReference>
<dbReference type="Pfam" id="PF04082">
    <property type="entry name" value="Fungal_trans"/>
    <property type="match status" value="1"/>
</dbReference>
<dbReference type="CDD" id="cd15486">
    <property type="entry name" value="ZIP_Sip4"/>
    <property type="match status" value="1"/>
</dbReference>
<dbReference type="InterPro" id="IPR036864">
    <property type="entry name" value="Zn2-C6_fun-type_DNA-bd_sf"/>
</dbReference>
<dbReference type="InterPro" id="IPR050987">
    <property type="entry name" value="AtrR-like"/>
</dbReference>
<proteinExistence type="predicted"/>
<dbReference type="SMART" id="SM00906">
    <property type="entry name" value="Fungal_trans"/>
    <property type="match status" value="1"/>
</dbReference>
<evidence type="ECO:0000256" key="1">
    <source>
        <dbReference type="ARBA" id="ARBA00004123"/>
    </source>
</evidence>
<gene>
    <name evidence="7" type="ORF">DM01DRAFT_1332954</name>
</gene>
<reference evidence="7 8" key="1">
    <citation type="submission" date="2016-07" db="EMBL/GenBank/DDBJ databases">
        <title>Pervasive Adenine N6-methylation of Active Genes in Fungi.</title>
        <authorList>
            <consortium name="DOE Joint Genome Institute"/>
            <person name="Mondo S.J."/>
            <person name="Dannebaum R.O."/>
            <person name="Kuo R.C."/>
            <person name="Labutti K."/>
            <person name="Haridas S."/>
            <person name="Kuo A."/>
            <person name="Salamov A."/>
            <person name="Ahrendt S.R."/>
            <person name="Lipzen A."/>
            <person name="Sullivan W."/>
            <person name="Andreopoulos W.B."/>
            <person name="Clum A."/>
            <person name="Lindquist E."/>
            <person name="Daum C."/>
            <person name="Ramamoorthy G.K."/>
            <person name="Gryganskyi A."/>
            <person name="Culley D."/>
            <person name="Magnuson J.K."/>
            <person name="James T.Y."/>
            <person name="O'Malley M.A."/>
            <person name="Stajich J.E."/>
            <person name="Spatafora J.W."/>
            <person name="Visel A."/>
            <person name="Grigoriev I.V."/>
        </authorList>
    </citation>
    <scope>NUCLEOTIDE SEQUENCE [LARGE SCALE GENOMIC DNA]</scope>
    <source>
        <strain evidence="7 8">NRRL 3301</strain>
    </source>
</reference>
<evidence type="ECO:0000259" key="6">
    <source>
        <dbReference type="PROSITE" id="PS50048"/>
    </source>
</evidence>
<comment type="subcellular location">
    <subcellularLocation>
        <location evidence="1">Nucleus</location>
    </subcellularLocation>
</comment>
<dbReference type="InterPro" id="IPR007219">
    <property type="entry name" value="XnlR_reg_dom"/>
</dbReference>
<dbReference type="GO" id="GO:0000981">
    <property type="term" value="F:DNA-binding transcription factor activity, RNA polymerase II-specific"/>
    <property type="evidence" value="ECO:0007669"/>
    <property type="project" value="InterPro"/>
</dbReference>
<sequence>MQQHPPPHTAEPSRKRSKKERACDLCRRKKIRCDFNHIYPDNMCSSCRGYGKMCTFNEAAKKRGPPKGYVEALENRLKRMEHLLLTMASSSQISPATVRHYINDSRDDNDDQGDAFNDEDETADGQDRSASPSISPPPAADQPPAKRDALESVQIENAKKGLYSYLGSSSGVYMLDQLYPKAPGAKQMVRGTEDDVMVARVDIATNFPTASEWPKEWPVPPKPVLDRLVDLYFEKLNRFLPIIDEQEFMEKYEKGQVTEPLLISIARTTLQMISDDDPVFPASQVTRRALYEKCSSIMNNDYDIDFMVPDISTIQILLLGALTSGDWGPKSTNWLAVSIAVKMAQDLGLHRSNNQWNASGERGEARKRLWWSAYVIDRWVCAGLGRPLSVNDADCDLEYPSVGENGEYTAFVAVVKLSCILGDVLRAICSPRARSMSDQSKEIEQIAKQLTQALDHWHEALPPTLRLDRGECQRIHDQDIDEALKIKLTGSAGYLRLTFNAVKLLTRRPFIYFGETTTSTVVVPDDCMNLLREMFDLYTKMPPASLFQMGWSLSSYSLSQMTMLFLLNLRNVDPAIVEEASKSVDVFKQTVKQLENNFIECKFTAFVDYVKKTIEEEKLPSETPTKAPTNTFWGASSGMDWHQMVDFF</sequence>
<dbReference type="PROSITE" id="PS00463">
    <property type="entry name" value="ZN2_CY6_FUNGAL_1"/>
    <property type="match status" value="1"/>
</dbReference>
<dbReference type="PANTHER" id="PTHR46910">
    <property type="entry name" value="TRANSCRIPTION FACTOR PDR1"/>
    <property type="match status" value="1"/>
</dbReference>
<evidence type="ECO:0000313" key="7">
    <source>
        <dbReference type="EMBL" id="ORX59479.1"/>
    </source>
</evidence>
<protein>
    <recommendedName>
        <fullName evidence="6">Zn(2)-C6 fungal-type domain-containing protein</fullName>
    </recommendedName>
</protein>
<feature type="region of interest" description="Disordered" evidence="5">
    <location>
        <begin position="102"/>
        <end position="149"/>
    </location>
</feature>
<name>A0A1X2GQT6_9FUNG</name>
<dbReference type="Pfam" id="PF00172">
    <property type="entry name" value="Zn_clus"/>
    <property type="match status" value="1"/>
</dbReference>
<keyword evidence="3" id="KW-0238">DNA-binding</keyword>
<keyword evidence="8" id="KW-1185">Reference proteome</keyword>